<dbReference type="InterPro" id="IPR011515">
    <property type="entry name" value="Shugoshin_C"/>
</dbReference>
<dbReference type="STRING" id="1676925.ENSPKIP00000027722"/>
<keyword evidence="5" id="KW-0159">Chromosome partition</keyword>
<reference evidence="11" key="1">
    <citation type="submission" date="2025-08" db="UniProtKB">
        <authorList>
            <consortium name="Ensembl"/>
        </authorList>
    </citation>
    <scope>IDENTIFICATION</scope>
</reference>
<feature type="domain" description="Shugoshin C-terminal" evidence="10">
    <location>
        <begin position="593"/>
        <end position="614"/>
    </location>
</feature>
<dbReference type="Gene3D" id="1.20.5.730">
    <property type="entry name" value="Single helix bin"/>
    <property type="match status" value="1"/>
</dbReference>
<dbReference type="Proteomes" id="UP000261540">
    <property type="component" value="Unplaced"/>
</dbReference>
<dbReference type="Pfam" id="PF07557">
    <property type="entry name" value="Shugoshin_C"/>
    <property type="match status" value="1"/>
</dbReference>
<dbReference type="PANTHER" id="PTHR21577:SF3">
    <property type="entry name" value="SHUGOSHIN 1-RELATED"/>
    <property type="match status" value="1"/>
</dbReference>
<dbReference type="PANTHER" id="PTHR21577">
    <property type="entry name" value="SHUGOSHIN"/>
    <property type="match status" value="1"/>
</dbReference>
<dbReference type="GO" id="GO:0000775">
    <property type="term" value="C:chromosome, centromeric region"/>
    <property type="evidence" value="ECO:0007669"/>
    <property type="project" value="UniProtKB-SubCell"/>
</dbReference>
<feature type="region of interest" description="Disordered" evidence="9">
    <location>
        <begin position="337"/>
        <end position="431"/>
    </location>
</feature>
<evidence type="ECO:0000256" key="8">
    <source>
        <dbReference type="ARBA" id="ARBA00023328"/>
    </source>
</evidence>
<keyword evidence="12" id="KW-1185">Reference proteome</keyword>
<evidence type="ECO:0000256" key="7">
    <source>
        <dbReference type="ARBA" id="ARBA00023306"/>
    </source>
</evidence>
<feature type="compositionally biased region" description="Basic and acidic residues" evidence="9">
    <location>
        <begin position="268"/>
        <end position="301"/>
    </location>
</feature>
<dbReference type="GeneTree" id="ENSGT00940000154107"/>
<keyword evidence="3" id="KW-0158">Chromosome</keyword>
<dbReference type="GO" id="GO:0005634">
    <property type="term" value="C:nucleus"/>
    <property type="evidence" value="ECO:0007669"/>
    <property type="project" value="InterPro"/>
</dbReference>
<dbReference type="CTD" id="151648"/>
<dbReference type="GO" id="GO:0045132">
    <property type="term" value="P:meiotic chromosome segregation"/>
    <property type="evidence" value="ECO:0007669"/>
    <property type="project" value="InterPro"/>
</dbReference>
<keyword evidence="6" id="KW-0175">Coiled coil</keyword>
<evidence type="ECO:0000256" key="4">
    <source>
        <dbReference type="ARBA" id="ARBA00022618"/>
    </source>
</evidence>
<dbReference type="AlphaFoldDB" id="A0A3B3SAF3"/>
<feature type="compositionally biased region" description="Low complexity" evidence="9">
    <location>
        <begin position="375"/>
        <end position="386"/>
    </location>
</feature>
<reference evidence="11" key="2">
    <citation type="submission" date="2025-09" db="UniProtKB">
        <authorList>
            <consortium name="Ensembl"/>
        </authorList>
    </citation>
    <scope>IDENTIFICATION</scope>
</reference>
<proteinExistence type="inferred from homology"/>
<evidence type="ECO:0000313" key="12">
    <source>
        <dbReference type="Proteomes" id="UP000261540"/>
    </source>
</evidence>
<feature type="compositionally biased region" description="Basic and acidic residues" evidence="9">
    <location>
        <begin position="139"/>
        <end position="154"/>
    </location>
</feature>
<evidence type="ECO:0000256" key="1">
    <source>
        <dbReference type="ARBA" id="ARBA00004584"/>
    </source>
</evidence>
<keyword evidence="4" id="KW-0132">Cell division</keyword>
<dbReference type="InterPro" id="IPR038889">
    <property type="entry name" value="Shugoshin1/2"/>
</dbReference>
<comment type="similarity">
    <text evidence="2">Belongs to the shugoshin family.</text>
</comment>
<organism evidence="11 12">
    <name type="scientific">Paramormyrops kingsleyae</name>
    <dbReference type="NCBI Taxonomy" id="1676925"/>
    <lineage>
        <taxon>Eukaryota</taxon>
        <taxon>Metazoa</taxon>
        <taxon>Chordata</taxon>
        <taxon>Craniata</taxon>
        <taxon>Vertebrata</taxon>
        <taxon>Euteleostomi</taxon>
        <taxon>Actinopterygii</taxon>
        <taxon>Neopterygii</taxon>
        <taxon>Teleostei</taxon>
        <taxon>Osteoglossocephala</taxon>
        <taxon>Osteoglossomorpha</taxon>
        <taxon>Osteoglossiformes</taxon>
        <taxon>Mormyridae</taxon>
        <taxon>Paramormyrops</taxon>
    </lineage>
</organism>
<accession>A0A3B3SAF3</accession>
<feature type="region of interest" description="Disordered" evidence="9">
    <location>
        <begin position="133"/>
        <end position="324"/>
    </location>
</feature>
<dbReference type="Ensembl" id="ENSPKIT00000008493.1">
    <property type="protein sequence ID" value="ENSPKIP00000027722.1"/>
    <property type="gene ID" value="ENSPKIG00000009664.1"/>
</dbReference>
<keyword evidence="8" id="KW-0137">Centromere</keyword>
<evidence type="ECO:0000313" key="11">
    <source>
        <dbReference type="Ensembl" id="ENSPKIP00000027722.1"/>
    </source>
</evidence>
<evidence type="ECO:0000256" key="3">
    <source>
        <dbReference type="ARBA" id="ARBA00022454"/>
    </source>
</evidence>
<comment type="subcellular location">
    <subcellularLocation>
        <location evidence="1">Chromosome</location>
        <location evidence="1">Centromere</location>
    </subcellularLocation>
</comment>
<evidence type="ECO:0000259" key="10">
    <source>
        <dbReference type="Pfam" id="PF07557"/>
    </source>
</evidence>
<evidence type="ECO:0000256" key="6">
    <source>
        <dbReference type="ARBA" id="ARBA00023054"/>
    </source>
</evidence>
<evidence type="ECO:0000256" key="5">
    <source>
        <dbReference type="ARBA" id="ARBA00022829"/>
    </source>
</evidence>
<name>A0A3B3SAF3_9TELE</name>
<dbReference type="GO" id="GO:0051301">
    <property type="term" value="P:cell division"/>
    <property type="evidence" value="ECO:0007669"/>
    <property type="project" value="UniProtKB-KW"/>
</dbReference>
<feature type="region of interest" description="Disordered" evidence="9">
    <location>
        <begin position="632"/>
        <end position="654"/>
    </location>
</feature>
<protein>
    <submittedName>
        <fullName evidence="11">Shugoshin 1</fullName>
    </submittedName>
</protein>
<keyword evidence="7" id="KW-0131">Cell cycle</keyword>
<evidence type="ECO:0000256" key="2">
    <source>
        <dbReference type="ARBA" id="ARBA00010845"/>
    </source>
</evidence>
<evidence type="ECO:0000256" key="9">
    <source>
        <dbReference type="SAM" id="MobiDB-lite"/>
    </source>
</evidence>
<sequence length="654" mass="72502">MPRERVNKKSYQESLQNIKGKMKEKRNKRLSLACAASRGVSKMKNKIASNNQTILKNVQSNNKALALALQAEKEKVRQAHIIILQMKKEQQALMLHILLMKKKLKDYEALTNARGLTTEVSLGHPLSLHSLARSIPNCDSKDPIDPREPLKKDASPNPGSLISTACGDQAMLPRTVTSRRRRPEIRSSVRRQSLHEQNIPVLSDSPVLKENGNADLDKKPAEAAAPQVPVEDLDAFSMEVRAAEQSTPKAPTRACQDPQKKQQAGPKSRPERGRKPDRVPLKKPWESSKSRARSKSRDRSNTRRKPTPAEKLNVSLGGNDTFDFDCEESVHVTPFRAAGKAADENGPETPIRLGPTVPEEDGVPSKLTSPAPVRPASWDASDPESSSSEDQDDSLYVPRKRTRHPAGAGRDRAQSPARRARSKRRSAVLPRALGKENVSPNRLQALARKSEKQRIFQAVPCDVLAVPAFDPSEVSFQTAGLQPAEQVEDNLSACRGEENTEALIPDVPAVGEAVLHEDGPLCAFTDQATASPGLENCIPETMRKKIRKSRLWVRASCRMSPCDVTNLSSAAFRKTSAGRPRPSSTDSTPVLARKRRCTITVDYKEPTLSAKLRRGDRFTDTKFLRSPIFKQKSRRSLKKQPKLEKYNESFVGCR</sequence>